<keyword evidence="3" id="KW-0547">Nucleotide-binding</keyword>
<dbReference type="FunFam" id="3.40.50.300:FF:000154">
    <property type="entry name" value="Vesicle-fusing ATPase 1"/>
    <property type="match status" value="1"/>
</dbReference>
<reference evidence="7 8" key="1">
    <citation type="journal article" date="2016" name="J. Virol.">
        <title>Concurrence of Iridovirus, Polyomavirus, and a Unique Member of a New Group of Fish Papillomaviruses in Lymphocystis Disease-Affected Gilthead Sea Bream.</title>
        <authorList>
            <person name="Lopez-Bueno A."/>
            <person name="Mavian C."/>
            <person name="Labella A.M."/>
            <person name="Castro D."/>
            <person name="Borrego J.J."/>
            <person name="Alcami A."/>
            <person name="Alejo A."/>
        </authorList>
    </citation>
    <scope>NUCLEOTIDE SEQUENCE [LARGE SCALE GENOMIC DNA]</scope>
    <source>
        <strain evidence="7">SA9</strain>
    </source>
</reference>
<organism evidence="7 8">
    <name type="scientific">Lymphocystis disease virus 3</name>
    <dbReference type="NCBI Taxonomy" id="2560566"/>
    <lineage>
        <taxon>Viruses</taxon>
        <taxon>Varidnaviria</taxon>
        <taxon>Bamfordvirae</taxon>
        <taxon>Nucleocytoviricota</taxon>
        <taxon>Megaviricetes</taxon>
        <taxon>Pimascovirales</taxon>
        <taxon>Pimascovirales incertae sedis</taxon>
        <taxon>Iridoviridae</taxon>
        <taxon>Alphairidovirinae</taxon>
        <taxon>Lymphocystivirus</taxon>
        <taxon>Lymphocystivirus sparus1</taxon>
    </lineage>
</organism>
<dbReference type="SUPFAM" id="SSF54585">
    <property type="entry name" value="Cdc48 domain 2-like"/>
    <property type="match status" value="1"/>
</dbReference>
<gene>
    <name evidence="7" type="ORF">LCDVSa139L</name>
</gene>
<dbReference type="SUPFAM" id="SSF52540">
    <property type="entry name" value="P-loop containing nucleoside triphosphate hydrolases"/>
    <property type="match status" value="2"/>
</dbReference>
<dbReference type="PANTHER" id="PTHR23078">
    <property type="entry name" value="VESICULAR-FUSION PROTEIN NSF"/>
    <property type="match status" value="1"/>
</dbReference>
<dbReference type="GO" id="GO:0016887">
    <property type="term" value="F:ATP hydrolysis activity"/>
    <property type="evidence" value="ECO:0007669"/>
    <property type="project" value="InterPro"/>
</dbReference>
<dbReference type="KEGG" id="vg:30902715"/>
<dbReference type="FunFam" id="3.40.50.300:FF:000166">
    <property type="entry name" value="vesicle-fusing ATPase isoform X1"/>
    <property type="match status" value="1"/>
</dbReference>
<evidence type="ECO:0000313" key="8">
    <source>
        <dbReference type="Proteomes" id="UP000149121"/>
    </source>
</evidence>
<dbReference type="InterPro" id="IPR054419">
    <property type="entry name" value="NSF_ATPase_lid"/>
</dbReference>
<dbReference type="Gene3D" id="1.10.8.60">
    <property type="match status" value="2"/>
</dbReference>
<feature type="domain" description="AAA+ ATPase" evidence="6">
    <location>
        <begin position="214"/>
        <end position="357"/>
    </location>
</feature>
<dbReference type="Pfam" id="PF21964">
    <property type="entry name" value="NSF_ATPase_lid"/>
    <property type="match status" value="1"/>
</dbReference>
<keyword evidence="8" id="KW-1185">Reference proteome</keyword>
<evidence type="ECO:0000256" key="5">
    <source>
        <dbReference type="ARBA" id="ARBA00022927"/>
    </source>
</evidence>
<evidence type="ECO:0000256" key="1">
    <source>
        <dbReference type="ARBA" id="ARBA00006914"/>
    </source>
</evidence>
<dbReference type="InterPro" id="IPR003593">
    <property type="entry name" value="AAA+_ATPase"/>
</dbReference>
<dbReference type="Pfam" id="PF00004">
    <property type="entry name" value="AAA"/>
    <property type="match status" value="2"/>
</dbReference>
<evidence type="ECO:0000313" key="7">
    <source>
        <dbReference type="EMBL" id="AOC55223.1"/>
    </source>
</evidence>
<dbReference type="InterPro" id="IPR003960">
    <property type="entry name" value="ATPase_AAA_CS"/>
</dbReference>
<protein>
    <submittedName>
        <fullName evidence="7">AAA+ ATPase predicted domain</fullName>
    </submittedName>
</protein>
<dbReference type="GO" id="GO:0043001">
    <property type="term" value="P:Golgi to plasma membrane protein transport"/>
    <property type="evidence" value="ECO:0007669"/>
    <property type="project" value="TreeGrafter"/>
</dbReference>
<evidence type="ECO:0000256" key="2">
    <source>
        <dbReference type="ARBA" id="ARBA00022448"/>
    </source>
</evidence>
<dbReference type="OrthoDB" id="6933at10239"/>
<name>A0A1B2RW50_9VIRU</name>
<sequence>MKFLKTMRCPSDEWSFTNYVTLNRNRCPVGDYIGVCVNKGVFAVKHYPFEEDVIGFNSLQRKWLNLPVGETIEIIERRVECKFDELTVEIDFLSKNKADSKLYDVELLSADFKLKFKDQPLNVGQTVAFQYNGKPFKIKLILTKPQISVGLLTETTKIILKSETVVLSGQISINWNFEEMGVGGLDKEFSLIFRRAFASRSVPVEITEKLGCKHIKGVLLYGPPGCGKTLMARCIAQAFKSRPVKIVNGPELLNKYVGESEANVRRLFQEAEEEEKKLGLASGLHVIVFDEIDALCKKRGDNATHDAVVNQLLSKIDGVESLNNILIIGMTNRPDLIDEALLRPGRLELKIEIGLPDEKGRLQILKVHVAKMKSHNILASDVDLNKIAVETKNYSGAELEGLVRAAQSTALSRCVNVENGTTVAVCSDLKVLKSDFEKSLISDVKPAFRSDDYDLPYGVVMWTDEIDRILNLGRSLIARTQEKSSSTALLLEGRSGCGKTALATTVAKESQFSYVKICSSDKTAGYSEIDKRVILKETFANASKFDSACIILDDVERWLDYVPVGPRFSNSVLQTLFALLKNSQRKLLIIVTCEYKDFLDQTGLTAVFDAVIRIPCVSTNKQLMDVLKLLSAFDAWDRTTVLEAVQNKEFEIGIKKLIAAVEIASSMQPDRKISEFLTSLETGGIFK</sequence>
<dbReference type="Gene3D" id="3.10.330.10">
    <property type="match status" value="1"/>
</dbReference>
<dbReference type="GO" id="GO:0006891">
    <property type="term" value="P:intra-Golgi vesicle-mediated transport"/>
    <property type="evidence" value="ECO:0007669"/>
    <property type="project" value="TreeGrafter"/>
</dbReference>
<dbReference type="GO" id="GO:0005524">
    <property type="term" value="F:ATP binding"/>
    <property type="evidence" value="ECO:0007669"/>
    <property type="project" value="UniProtKB-KW"/>
</dbReference>
<dbReference type="InterPro" id="IPR004201">
    <property type="entry name" value="Cdc48_dom2"/>
</dbReference>
<evidence type="ECO:0000259" key="6">
    <source>
        <dbReference type="SMART" id="SM00382"/>
    </source>
</evidence>
<dbReference type="Proteomes" id="UP000149121">
    <property type="component" value="Segment"/>
</dbReference>
<evidence type="ECO:0000256" key="4">
    <source>
        <dbReference type="ARBA" id="ARBA00022840"/>
    </source>
</evidence>
<dbReference type="InterPro" id="IPR009010">
    <property type="entry name" value="Asp_de-COase-like_dom_sf"/>
</dbReference>
<dbReference type="InterPro" id="IPR003959">
    <property type="entry name" value="ATPase_AAA_core"/>
</dbReference>
<comment type="similarity">
    <text evidence="1">Belongs to the AAA ATPase family.</text>
</comment>
<dbReference type="InterPro" id="IPR041569">
    <property type="entry name" value="AAA_lid_3"/>
</dbReference>
<dbReference type="PROSITE" id="PS00674">
    <property type="entry name" value="AAA"/>
    <property type="match status" value="1"/>
</dbReference>
<dbReference type="SMART" id="SM00382">
    <property type="entry name" value="AAA"/>
    <property type="match status" value="2"/>
</dbReference>
<dbReference type="SUPFAM" id="SSF50692">
    <property type="entry name" value="ADC-like"/>
    <property type="match status" value="1"/>
</dbReference>
<dbReference type="InterPro" id="IPR039812">
    <property type="entry name" value="Vesicle-fus_ATPase"/>
</dbReference>
<dbReference type="PANTHER" id="PTHR23078:SF3">
    <property type="entry name" value="VESICLE-FUSING ATPASE"/>
    <property type="match status" value="1"/>
</dbReference>
<dbReference type="Gene3D" id="3.40.50.300">
    <property type="entry name" value="P-loop containing nucleotide triphosphate hydrolases"/>
    <property type="match status" value="2"/>
</dbReference>
<dbReference type="EMBL" id="KX643370">
    <property type="protein sequence ID" value="AOC55223.1"/>
    <property type="molecule type" value="Genomic_DNA"/>
</dbReference>
<dbReference type="Gene3D" id="2.40.40.20">
    <property type="match status" value="1"/>
</dbReference>
<dbReference type="GO" id="GO:0035494">
    <property type="term" value="P:SNARE complex disassembly"/>
    <property type="evidence" value="ECO:0007669"/>
    <property type="project" value="InterPro"/>
</dbReference>
<dbReference type="InterPro" id="IPR027417">
    <property type="entry name" value="P-loop_NTPase"/>
</dbReference>
<proteinExistence type="inferred from homology"/>
<keyword evidence="5" id="KW-0653">Protein transport</keyword>
<dbReference type="Pfam" id="PF02933">
    <property type="entry name" value="CDC48_2"/>
    <property type="match status" value="1"/>
</dbReference>
<dbReference type="FunFam" id="1.10.8.60:FF:000026">
    <property type="entry name" value="vesicle-fusing ATPase isoform X1"/>
    <property type="match status" value="1"/>
</dbReference>
<keyword evidence="4" id="KW-0067">ATP-binding</keyword>
<feature type="domain" description="AAA+ ATPase" evidence="6">
    <location>
        <begin position="485"/>
        <end position="619"/>
    </location>
</feature>
<keyword evidence="2" id="KW-0813">Transport</keyword>
<dbReference type="InterPro" id="IPR029067">
    <property type="entry name" value="CDC48_domain_2-like_sf"/>
</dbReference>
<evidence type="ECO:0000256" key="3">
    <source>
        <dbReference type="ARBA" id="ARBA00022741"/>
    </source>
</evidence>
<accession>A0A1B2RW50</accession>
<dbReference type="Pfam" id="PF17862">
    <property type="entry name" value="AAA_lid_3"/>
    <property type="match status" value="1"/>
</dbReference>